<keyword evidence="1" id="KW-0720">Serine protease</keyword>
<organism evidence="4 5">
    <name type="scientific">Sulfoacidibacillus ferrooxidans</name>
    <dbReference type="NCBI Taxonomy" id="2005001"/>
    <lineage>
        <taxon>Bacteria</taxon>
        <taxon>Bacillati</taxon>
        <taxon>Bacillota</taxon>
        <taxon>Bacilli</taxon>
        <taxon>Bacillales</taxon>
        <taxon>Alicyclobacillaceae</taxon>
        <taxon>Sulfoacidibacillus</taxon>
    </lineage>
</organism>
<feature type="domain" description="Peptidase S55" evidence="3">
    <location>
        <begin position="161"/>
        <end position="399"/>
    </location>
</feature>
<evidence type="ECO:0000313" key="5">
    <source>
        <dbReference type="Proteomes" id="UP001139263"/>
    </source>
</evidence>
<keyword evidence="1" id="KW-0645">Protease</keyword>
<keyword evidence="5" id="KW-1185">Reference proteome</keyword>
<evidence type="ECO:0000256" key="2">
    <source>
        <dbReference type="SAM" id="SignalP"/>
    </source>
</evidence>
<evidence type="ECO:0000259" key="3">
    <source>
        <dbReference type="PROSITE" id="PS51494"/>
    </source>
</evidence>
<evidence type="ECO:0000313" key="4">
    <source>
        <dbReference type="EMBL" id="MCI0183128.1"/>
    </source>
</evidence>
<dbReference type="RefSeq" id="WP_241712992.1">
    <property type="nucleotide sequence ID" value="NZ_JALBUF010000003.1"/>
</dbReference>
<proteinExistence type="predicted"/>
<dbReference type="SUPFAM" id="SSF50156">
    <property type="entry name" value="PDZ domain-like"/>
    <property type="match status" value="1"/>
</dbReference>
<feature type="signal peptide" evidence="2">
    <location>
        <begin position="1"/>
        <end position="30"/>
    </location>
</feature>
<dbReference type="EMBL" id="JALBUF010000003">
    <property type="protein sequence ID" value="MCI0183128.1"/>
    <property type="molecule type" value="Genomic_DNA"/>
</dbReference>
<dbReference type="Pfam" id="PF17820">
    <property type="entry name" value="PDZ_6"/>
    <property type="match status" value="1"/>
</dbReference>
<dbReference type="GO" id="GO:0008236">
    <property type="term" value="F:serine-type peptidase activity"/>
    <property type="evidence" value="ECO:0007669"/>
    <property type="project" value="UniProtKB-KW"/>
</dbReference>
<dbReference type="InterPro" id="IPR041489">
    <property type="entry name" value="PDZ_6"/>
</dbReference>
<evidence type="ECO:0000256" key="1">
    <source>
        <dbReference type="ARBA" id="ARBA00022825"/>
    </source>
</evidence>
<dbReference type="SMART" id="SM00228">
    <property type="entry name" value="PDZ"/>
    <property type="match status" value="1"/>
</dbReference>
<dbReference type="InterPro" id="IPR008763">
    <property type="entry name" value="Peptidase_S55"/>
</dbReference>
<dbReference type="NCBIfam" id="TIGR02860">
    <property type="entry name" value="spore_IV_B"/>
    <property type="match status" value="1"/>
</dbReference>
<reference evidence="4" key="1">
    <citation type="submission" date="2022-03" db="EMBL/GenBank/DDBJ databases">
        <title>Draft Genome Sequence of Firmicute Strain S0AB, a Heterotrophic Iron/Sulfur-Oxidizing Extreme Acidophile.</title>
        <authorList>
            <person name="Vergara E."/>
            <person name="Pakostova E."/>
            <person name="Johnson D.B."/>
            <person name="Holmes D.S."/>
        </authorList>
    </citation>
    <scope>NUCLEOTIDE SEQUENCE</scope>
    <source>
        <strain evidence="4">S0AB</strain>
    </source>
</reference>
<keyword evidence="2" id="KW-0732">Signal</keyword>
<accession>A0A9X2ABL3</accession>
<name>A0A9X2ABL3_9BACL</name>
<dbReference type="InterPro" id="IPR009003">
    <property type="entry name" value="Peptidase_S1_PA"/>
</dbReference>
<dbReference type="Proteomes" id="UP001139263">
    <property type="component" value="Unassembled WGS sequence"/>
</dbReference>
<dbReference type="InterPro" id="IPR036034">
    <property type="entry name" value="PDZ_sf"/>
</dbReference>
<dbReference type="AlphaFoldDB" id="A0A9X2ABL3"/>
<gene>
    <name evidence="4" type="ORF">MM817_01398</name>
</gene>
<comment type="caution">
    <text evidence="4">The sequence shown here is derived from an EMBL/GenBank/DDBJ whole genome shotgun (WGS) entry which is preliminary data.</text>
</comment>
<dbReference type="SUPFAM" id="SSF50494">
    <property type="entry name" value="Trypsin-like serine proteases"/>
    <property type="match status" value="1"/>
</dbReference>
<sequence>MNRWSLRIFSAMFSTFTFFSTITSCSIAHASEQPSEIHHEMTQEATEGQSGGQMVNTSFPWNWFFSSSVQANQDHRVYVIPGGQSIGIKLHASGILVVGYHLVHEGKESLSPGEKADLHVGDVIDSVNGISVRSVQQVSKLVEVAGENKKQLTFGFHRKGHTYSVKVRPVLDDETGTYRIGLYIRDSASGVGTLTFYVPGNHGFGALGHVITDVDTGEPIEGHGQIVHAAVTSIDRGESGQPGEKRGLFVNENLILGTIIRNTDFGVFGFMKVSPDHGFSNQLVPVARPEEVHPGTAKILTVVHGQKVEAFNVLIVKANKQSSAEVKGMIIRVTDPKLLEETGGIVQGMSGSPILQDGKLVGAVTHVFVSDPTQGYGVYAQWMLRNLGLNTKQLGRLTRGFNSAA</sequence>
<dbReference type="PROSITE" id="PS51257">
    <property type="entry name" value="PROKAR_LIPOPROTEIN"/>
    <property type="match status" value="1"/>
</dbReference>
<dbReference type="Gene3D" id="2.30.42.10">
    <property type="match status" value="1"/>
</dbReference>
<protein>
    <recommendedName>
        <fullName evidence="3">Peptidase S55 domain-containing protein</fullName>
    </recommendedName>
</protein>
<keyword evidence="1" id="KW-0378">Hydrolase</keyword>
<dbReference type="PROSITE" id="PS51494">
    <property type="entry name" value="SPOIVB"/>
    <property type="match status" value="1"/>
</dbReference>
<feature type="chain" id="PRO_5040979372" description="Peptidase S55 domain-containing protein" evidence="2">
    <location>
        <begin position="31"/>
        <end position="405"/>
    </location>
</feature>
<dbReference type="Pfam" id="PF05580">
    <property type="entry name" value="Peptidase_S55"/>
    <property type="match status" value="1"/>
</dbReference>
<dbReference type="InterPro" id="IPR014219">
    <property type="entry name" value="SpoIVB"/>
</dbReference>
<dbReference type="InterPro" id="IPR001478">
    <property type="entry name" value="PDZ"/>
</dbReference>